<organism evidence="2 3">
    <name type="scientific">Fusarium albosuccineum</name>
    <dbReference type="NCBI Taxonomy" id="1237068"/>
    <lineage>
        <taxon>Eukaryota</taxon>
        <taxon>Fungi</taxon>
        <taxon>Dikarya</taxon>
        <taxon>Ascomycota</taxon>
        <taxon>Pezizomycotina</taxon>
        <taxon>Sordariomycetes</taxon>
        <taxon>Hypocreomycetidae</taxon>
        <taxon>Hypocreales</taxon>
        <taxon>Nectriaceae</taxon>
        <taxon>Fusarium</taxon>
        <taxon>Fusarium decemcellulare species complex</taxon>
    </lineage>
</organism>
<keyword evidence="3" id="KW-1185">Reference proteome</keyword>
<sequence length="268" mass="29015">MSQARLQAPFQGLAVVEGIKHAVIVWNATIDSWERSISREVLVTVVPFTEESSTAAVASGPDPDSELKKLPGAMIGPDAALANQHVISGVTLHNREPGSAWLVESRVIKATKGATSTARKTQRSCDTRERRPATSRERPQQEAAAAQLHQEKNSGNNCYCAAAAASETMDGEVSDNRHGRHRMEQRLSLWSQALQKGQPTLPPEEGPTFTPPNPQAPYQLPIIFFYPTVVLLPTGAPSAKVPPYCSAPYSGGRLDRLTLDSLPYDLAL</sequence>
<accession>A0A8H4LAM0</accession>
<reference evidence="2 3" key="1">
    <citation type="submission" date="2020-01" db="EMBL/GenBank/DDBJ databases">
        <title>Identification and distribution of gene clusters putatively required for synthesis of sphingolipid metabolism inhibitors in phylogenetically diverse species of the filamentous fungus Fusarium.</title>
        <authorList>
            <person name="Kim H.-S."/>
            <person name="Busman M."/>
            <person name="Brown D.W."/>
            <person name="Divon H."/>
            <person name="Uhlig S."/>
            <person name="Proctor R.H."/>
        </authorList>
    </citation>
    <scope>NUCLEOTIDE SEQUENCE [LARGE SCALE GENOMIC DNA]</scope>
    <source>
        <strain evidence="2 3">NRRL 20459</strain>
    </source>
</reference>
<gene>
    <name evidence="2" type="ORF">FALBO_8780</name>
</gene>
<feature type="compositionally biased region" description="Basic and acidic residues" evidence="1">
    <location>
        <begin position="123"/>
        <end position="140"/>
    </location>
</feature>
<evidence type="ECO:0000313" key="2">
    <source>
        <dbReference type="EMBL" id="KAF4464389.1"/>
    </source>
</evidence>
<dbReference type="EMBL" id="JAADYS010001197">
    <property type="protein sequence ID" value="KAF4464389.1"/>
    <property type="molecule type" value="Genomic_DNA"/>
</dbReference>
<proteinExistence type="predicted"/>
<name>A0A8H4LAM0_9HYPO</name>
<dbReference type="Proteomes" id="UP000554235">
    <property type="component" value="Unassembled WGS sequence"/>
</dbReference>
<evidence type="ECO:0000313" key="3">
    <source>
        <dbReference type="Proteomes" id="UP000554235"/>
    </source>
</evidence>
<evidence type="ECO:0000256" key="1">
    <source>
        <dbReference type="SAM" id="MobiDB-lite"/>
    </source>
</evidence>
<protein>
    <submittedName>
        <fullName evidence="2">Uncharacterized protein</fullName>
    </submittedName>
</protein>
<dbReference type="AlphaFoldDB" id="A0A8H4LAM0"/>
<feature type="region of interest" description="Disordered" evidence="1">
    <location>
        <begin position="112"/>
        <end position="141"/>
    </location>
</feature>
<comment type="caution">
    <text evidence="2">The sequence shown here is derived from an EMBL/GenBank/DDBJ whole genome shotgun (WGS) entry which is preliminary data.</text>
</comment>